<feature type="compositionally biased region" description="Basic and acidic residues" evidence="10">
    <location>
        <begin position="482"/>
        <end position="499"/>
    </location>
</feature>
<protein>
    <recommendedName>
        <fullName evidence="4">aminodeoxychorismate synthase</fullName>
        <ecNumber evidence="4">2.6.1.85</ecNumber>
    </recommendedName>
    <alternativeName>
        <fullName evidence="8">Para-aminobenzoate synthase</fullName>
    </alternativeName>
    <alternativeName>
        <fullName evidence="9">p-aminobenzoic acid synthase</fullName>
    </alternativeName>
</protein>
<evidence type="ECO:0000256" key="10">
    <source>
        <dbReference type="SAM" id="MobiDB-lite"/>
    </source>
</evidence>
<feature type="region of interest" description="Disordered" evidence="10">
    <location>
        <begin position="482"/>
        <end position="508"/>
    </location>
</feature>
<dbReference type="Pfam" id="PF04715">
    <property type="entry name" value="Anth_synt_I_N"/>
    <property type="match status" value="1"/>
</dbReference>
<dbReference type="GO" id="GO:0046820">
    <property type="term" value="F:4-amino-4-deoxychorismate synthase activity"/>
    <property type="evidence" value="ECO:0007669"/>
    <property type="project" value="UniProtKB-EC"/>
</dbReference>
<evidence type="ECO:0000256" key="5">
    <source>
        <dbReference type="ARBA" id="ARBA00022679"/>
    </source>
</evidence>
<evidence type="ECO:0000259" key="13">
    <source>
        <dbReference type="Pfam" id="PF04715"/>
    </source>
</evidence>
<dbReference type="PANTHER" id="PTHR11236">
    <property type="entry name" value="AMINOBENZOATE/ANTHRANILATE SYNTHASE"/>
    <property type="match status" value="1"/>
</dbReference>
<dbReference type="InterPro" id="IPR015890">
    <property type="entry name" value="Chorismate_C"/>
</dbReference>
<accession>A0A024GIY4</accession>
<keyword evidence="6" id="KW-0289">Folate biosynthesis</keyword>
<dbReference type="PRINTS" id="PR00099">
    <property type="entry name" value="CPSGATASE"/>
</dbReference>
<dbReference type="InterPro" id="IPR005801">
    <property type="entry name" value="ADC_synthase"/>
</dbReference>
<dbReference type="PANTHER" id="PTHR11236:SF18">
    <property type="entry name" value="AMINODEOXYCHORISMATE SYNTHASE"/>
    <property type="match status" value="1"/>
</dbReference>
<dbReference type="Pfam" id="PF00425">
    <property type="entry name" value="Chorismate_bind"/>
    <property type="match status" value="1"/>
</dbReference>
<evidence type="ECO:0000256" key="9">
    <source>
        <dbReference type="ARBA" id="ARBA00031904"/>
    </source>
</evidence>
<dbReference type="Gene3D" id="3.40.50.880">
    <property type="match status" value="1"/>
</dbReference>
<dbReference type="GO" id="GO:0008153">
    <property type="term" value="P:4-aminobenzoate biosynthetic process"/>
    <property type="evidence" value="ECO:0007669"/>
    <property type="project" value="TreeGrafter"/>
</dbReference>
<proteinExistence type="inferred from homology"/>
<dbReference type="InterPro" id="IPR006805">
    <property type="entry name" value="Anth_synth_I_N"/>
</dbReference>
<dbReference type="InParanoid" id="A0A024GIY4"/>
<evidence type="ECO:0000259" key="11">
    <source>
        <dbReference type="Pfam" id="PF00117"/>
    </source>
</evidence>
<dbReference type="PRINTS" id="PR00096">
    <property type="entry name" value="GATASE"/>
</dbReference>
<gene>
    <name evidence="14" type="ORF">BN9_072330</name>
</gene>
<dbReference type="EMBL" id="CAIX01000122">
    <property type="protein sequence ID" value="CCI46304.1"/>
    <property type="molecule type" value="Genomic_DNA"/>
</dbReference>
<dbReference type="CDD" id="cd01743">
    <property type="entry name" value="GATase1_Anthranilate_Synthase"/>
    <property type="match status" value="1"/>
</dbReference>
<dbReference type="UniPathway" id="UPA00077">
    <property type="reaction ID" value="UER00149"/>
</dbReference>
<name>A0A024GIY4_9STRA</name>
<dbReference type="GO" id="GO:0000162">
    <property type="term" value="P:L-tryptophan biosynthetic process"/>
    <property type="evidence" value="ECO:0007669"/>
    <property type="project" value="TreeGrafter"/>
</dbReference>
<feature type="domain" description="Glutamine amidotransferase" evidence="11">
    <location>
        <begin position="22"/>
        <end position="233"/>
    </location>
</feature>
<keyword evidence="5" id="KW-0808">Transferase</keyword>
<evidence type="ECO:0000256" key="3">
    <source>
        <dbReference type="ARBA" id="ARBA00005970"/>
    </source>
</evidence>
<dbReference type="GO" id="GO:0046656">
    <property type="term" value="P:folic acid biosynthetic process"/>
    <property type="evidence" value="ECO:0007669"/>
    <property type="project" value="UniProtKB-KW"/>
</dbReference>
<comment type="pathway">
    <text evidence="2">Cofactor biosynthesis; tetrahydrofolate biosynthesis; 4-aminobenzoate from chorismate: step 1/2.</text>
</comment>
<evidence type="ECO:0000259" key="12">
    <source>
        <dbReference type="Pfam" id="PF00425"/>
    </source>
</evidence>
<keyword evidence="15" id="KW-1185">Reference proteome</keyword>
<evidence type="ECO:0000313" key="14">
    <source>
        <dbReference type="EMBL" id="CCI46304.1"/>
    </source>
</evidence>
<dbReference type="PRINTS" id="PR00097">
    <property type="entry name" value="ANTSNTHASEII"/>
</dbReference>
<dbReference type="GO" id="GO:0005737">
    <property type="term" value="C:cytoplasm"/>
    <property type="evidence" value="ECO:0007669"/>
    <property type="project" value="TreeGrafter"/>
</dbReference>
<evidence type="ECO:0000256" key="2">
    <source>
        <dbReference type="ARBA" id="ARBA00005009"/>
    </source>
</evidence>
<comment type="similarity">
    <text evidence="3">In the C-terminal section; belongs to the anthranilate synthase component I family.</text>
</comment>
<evidence type="ECO:0000313" key="15">
    <source>
        <dbReference type="Proteomes" id="UP000053237"/>
    </source>
</evidence>
<dbReference type="SUPFAM" id="SSF52317">
    <property type="entry name" value="Class I glutamine amidotransferase-like"/>
    <property type="match status" value="1"/>
</dbReference>
<evidence type="ECO:0000256" key="8">
    <source>
        <dbReference type="ARBA" id="ARBA00031329"/>
    </source>
</evidence>
<dbReference type="InterPro" id="IPR006221">
    <property type="entry name" value="TrpG/PapA_dom"/>
</dbReference>
<organism evidence="14 15">
    <name type="scientific">Albugo candida</name>
    <dbReference type="NCBI Taxonomy" id="65357"/>
    <lineage>
        <taxon>Eukaryota</taxon>
        <taxon>Sar</taxon>
        <taxon>Stramenopiles</taxon>
        <taxon>Oomycota</taxon>
        <taxon>Peronosporomycetes</taxon>
        <taxon>Albuginales</taxon>
        <taxon>Albuginaceae</taxon>
        <taxon>Albugo</taxon>
    </lineage>
</organism>
<feature type="domain" description="Chorismate-utilising enzyme C-terminal" evidence="12">
    <location>
        <begin position="510"/>
        <end position="790"/>
    </location>
</feature>
<dbReference type="InterPro" id="IPR029062">
    <property type="entry name" value="Class_I_gatase-like"/>
</dbReference>
<reference evidence="14 15" key="1">
    <citation type="submission" date="2012-05" db="EMBL/GenBank/DDBJ databases">
        <title>Recombination and specialization in a pathogen metapopulation.</title>
        <authorList>
            <person name="Gardiner A."/>
            <person name="Kemen E."/>
            <person name="Schultz-Larsen T."/>
            <person name="MacLean D."/>
            <person name="Van Oosterhout C."/>
            <person name="Jones J.D.G."/>
        </authorList>
    </citation>
    <scope>NUCLEOTIDE SEQUENCE [LARGE SCALE GENOMIC DNA]</scope>
    <source>
        <strain evidence="14 15">Ac Nc2</strain>
    </source>
</reference>
<evidence type="ECO:0000256" key="7">
    <source>
        <dbReference type="ARBA" id="ARBA00022962"/>
    </source>
</evidence>
<evidence type="ECO:0000256" key="6">
    <source>
        <dbReference type="ARBA" id="ARBA00022909"/>
    </source>
</evidence>
<dbReference type="Proteomes" id="UP000053237">
    <property type="component" value="Unassembled WGS sequence"/>
</dbReference>
<dbReference type="STRING" id="65357.A0A024GIY4"/>
<evidence type="ECO:0000256" key="4">
    <source>
        <dbReference type="ARBA" id="ARBA00013139"/>
    </source>
</evidence>
<dbReference type="GO" id="GO:0046654">
    <property type="term" value="P:tetrahydrofolate biosynthetic process"/>
    <property type="evidence" value="ECO:0007669"/>
    <property type="project" value="UniProtKB-UniPathway"/>
</dbReference>
<dbReference type="Gene3D" id="3.60.120.10">
    <property type="entry name" value="Anthranilate synthase"/>
    <property type="match status" value="1"/>
</dbReference>
<dbReference type="FunCoup" id="A0A024GIY4">
    <property type="interactions" value="57"/>
</dbReference>
<dbReference type="SUPFAM" id="SSF56322">
    <property type="entry name" value="ADC synthase"/>
    <property type="match status" value="1"/>
</dbReference>
<keyword evidence="7" id="KW-0315">Glutamine amidotransferase</keyword>
<feature type="domain" description="Anthranilate synthase component I N-terminal" evidence="13">
    <location>
        <begin position="290"/>
        <end position="455"/>
    </location>
</feature>
<dbReference type="Pfam" id="PF00117">
    <property type="entry name" value="GATase"/>
    <property type="match status" value="1"/>
</dbReference>
<dbReference type="InterPro" id="IPR017926">
    <property type="entry name" value="GATASE"/>
</dbReference>
<dbReference type="PROSITE" id="PS51273">
    <property type="entry name" value="GATASE_TYPE_1"/>
    <property type="match status" value="1"/>
</dbReference>
<dbReference type="AlphaFoldDB" id="A0A024GIY4"/>
<evidence type="ECO:0000256" key="1">
    <source>
        <dbReference type="ARBA" id="ARBA00001000"/>
    </source>
</evidence>
<dbReference type="OrthoDB" id="64220at2759"/>
<comment type="catalytic activity">
    <reaction evidence="1">
        <text>chorismate + L-glutamine = 4-amino-4-deoxychorismate + L-glutamate</text>
        <dbReference type="Rhea" id="RHEA:11672"/>
        <dbReference type="ChEBI" id="CHEBI:29748"/>
        <dbReference type="ChEBI" id="CHEBI:29985"/>
        <dbReference type="ChEBI" id="CHEBI:58359"/>
        <dbReference type="ChEBI" id="CHEBI:58406"/>
        <dbReference type="EC" id="2.6.1.85"/>
    </reaction>
</comment>
<dbReference type="NCBIfam" id="TIGR00566">
    <property type="entry name" value="trpG_papA"/>
    <property type="match status" value="1"/>
</dbReference>
<dbReference type="InterPro" id="IPR019999">
    <property type="entry name" value="Anth_synth_I-like"/>
</dbReference>
<comment type="caution">
    <text evidence="14">The sequence shown here is derived from an EMBL/GenBank/DDBJ whole genome shotgun (WGS) entry which is preliminary data.</text>
</comment>
<sequence length="804" mass="90215">MASNSHHHPTSSPAPNGPILSLLIDNYDSYTHNIYQMLTQLNGIEPILLKNDAFDGHWQSGWQYFLTQKNLLEKERNVPHIACNVVLSPGPGHPEKSSDVGICMEAIATCVQQSIPLLGVCLGHQAIALTYGATIALAEEIVHGRKSAIHSKLSRSCELFAFTPLMSGGAFDVVRYHSLVVKKPLPSCLETLAETVENGLIMALRHAEFPLFGLQFHPEAICSQFGFQLLQNFRDITSGCDPSVCLVQHECNLPKEISANAVDSTCASPMFAVVIDQFKSSTSLQFTQRVFDKLFKDSERVFWLDSSNFEVQTKDANQSRFSMMGDASGPMSKSFEYCAITQNLFITERNSTHVIHEHNLLRFLRKELEPFRSHKVILIESEAISSQTSIPFGFRGGLIGYSGYEAFETTDSLSTSNVLPAMRSRLDGDEYTPDASFIFADRTILFDHLENHIYLISISEFGQQTHTISTWHAHIKGQIQELERASSDEKRSRPTEKQTSKLSFSSSSSREQYKDRIVKAKEYIRRGDSYEICLTNQLYFTGNFMYDPLYLYQRLRERNPAPFSAYYAFRRNKSSRPKDGLVTTYALCCSSPERFLKMDSDRWIESKPIKGTRPRSSVPQHDDALRRQLSSCVKDRAENMMIVDLVRNDFGRVAEIASVHVPKLMQVETYATVHQLVSTIRARLGSRNGVKLDFFDLLEASFPGGSMTGAPKRRSMQIIRELEEIPRGVYSGTLGYISIPSEEVGASTVADFNIIIRTAVVTEKGISIGAGGAIIALSEIEEEYEEMQLKAGMLCETIRSIYGQ</sequence>
<dbReference type="EC" id="2.6.1.85" evidence="4"/>